<evidence type="ECO:0000256" key="17">
    <source>
        <dbReference type="PROSITE-ProRule" id="PRU00657"/>
    </source>
</evidence>
<keyword evidence="7" id="KW-0547">Nucleotide-binding</keyword>
<dbReference type="PROSITE" id="PS00517">
    <property type="entry name" value="RNASE_3_1"/>
    <property type="match status" value="1"/>
</dbReference>
<keyword evidence="4" id="KW-0930">Antiviral protein</keyword>
<dbReference type="PANTHER" id="PTHR14950:SF62">
    <property type="entry name" value="DICER-LIKE PROTEIN 1"/>
    <property type="match status" value="1"/>
</dbReference>
<evidence type="ECO:0000256" key="10">
    <source>
        <dbReference type="ARBA" id="ARBA00022833"/>
    </source>
</evidence>
<feature type="domain" description="PAZ" evidence="20">
    <location>
        <begin position="914"/>
        <end position="1044"/>
    </location>
</feature>
<organism evidence="24 25">
    <name type="scientific">Fusarium avenaceum</name>
    <dbReference type="NCBI Taxonomy" id="40199"/>
    <lineage>
        <taxon>Eukaryota</taxon>
        <taxon>Fungi</taxon>
        <taxon>Dikarya</taxon>
        <taxon>Ascomycota</taxon>
        <taxon>Pezizomycotina</taxon>
        <taxon>Sordariomycetes</taxon>
        <taxon>Hypocreomycetidae</taxon>
        <taxon>Hypocreales</taxon>
        <taxon>Nectriaceae</taxon>
        <taxon>Fusarium</taxon>
        <taxon>Fusarium tricinctum species complex</taxon>
    </lineage>
</organism>
<dbReference type="Pfam" id="PF00271">
    <property type="entry name" value="Helicase_C"/>
    <property type="match status" value="1"/>
</dbReference>
<evidence type="ECO:0000256" key="8">
    <source>
        <dbReference type="ARBA" id="ARBA00022801"/>
    </source>
</evidence>
<dbReference type="FunFam" id="1.10.1520.10:FF:000015">
    <property type="entry name" value="Dicer-like protein 1"/>
    <property type="match status" value="1"/>
</dbReference>
<evidence type="ECO:0000313" key="25">
    <source>
        <dbReference type="Proteomes" id="UP000782241"/>
    </source>
</evidence>
<dbReference type="GO" id="GO:0051607">
    <property type="term" value="P:defense response to virus"/>
    <property type="evidence" value="ECO:0007669"/>
    <property type="project" value="UniProtKB-KW"/>
</dbReference>
<dbReference type="Pfam" id="PF03368">
    <property type="entry name" value="Dicer_dimer"/>
    <property type="match status" value="1"/>
</dbReference>
<evidence type="ECO:0000256" key="3">
    <source>
        <dbReference type="ARBA" id="ARBA00020797"/>
    </source>
</evidence>
<dbReference type="InterPro" id="IPR036389">
    <property type="entry name" value="RNase_III_sf"/>
</dbReference>
<evidence type="ECO:0000256" key="7">
    <source>
        <dbReference type="ARBA" id="ARBA00022741"/>
    </source>
</evidence>
<dbReference type="SUPFAM" id="SSF52540">
    <property type="entry name" value="P-loop containing nucleoside triphosphate hydrolases"/>
    <property type="match status" value="1"/>
</dbReference>
<evidence type="ECO:0000256" key="16">
    <source>
        <dbReference type="ARBA" id="ARBA00035116"/>
    </source>
</evidence>
<feature type="domain" description="Dicer dsRNA-binding fold" evidence="23">
    <location>
        <begin position="670"/>
        <end position="766"/>
    </location>
</feature>
<evidence type="ECO:0000256" key="1">
    <source>
        <dbReference type="ARBA" id="ARBA00001936"/>
    </source>
</evidence>
<feature type="region of interest" description="Disordered" evidence="18">
    <location>
        <begin position="15"/>
        <end position="85"/>
    </location>
</feature>
<evidence type="ECO:0000259" key="19">
    <source>
        <dbReference type="PROSITE" id="PS50142"/>
    </source>
</evidence>
<dbReference type="GO" id="GO:0050688">
    <property type="term" value="P:regulation of defense response to virus"/>
    <property type="evidence" value="ECO:0007669"/>
    <property type="project" value="UniProtKB-KW"/>
</dbReference>
<evidence type="ECO:0000256" key="9">
    <source>
        <dbReference type="ARBA" id="ARBA00022806"/>
    </source>
</evidence>
<dbReference type="InterPro" id="IPR006935">
    <property type="entry name" value="Helicase/UvrB_N"/>
</dbReference>
<dbReference type="InterPro" id="IPR027417">
    <property type="entry name" value="P-loop_NTPase"/>
</dbReference>
<evidence type="ECO:0000256" key="14">
    <source>
        <dbReference type="ARBA" id="ARBA00023118"/>
    </source>
</evidence>
<name>A0A9P7KWV3_9HYPO</name>
<dbReference type="Gene3D" id="3.40.50.300">
    <property type="entry name" value="P-loop containing nucleotide triphosphate hydrolases"/>
    <property type="match status" value="2"/>
</dbReference>
<keyword evidence="6" id="KW-0677">Repeat</keyword>
<keyword evidence="5" id="KW-0479">Metal-binding</keyword>
<dbReference type="Gene3D" id="1.10.1520.10">
    <property type="entry name" value="Ribonuclease III domain"/>
    <property type="match status" value="2"/>
</dbReference>
<keyword evidence="13 17" id="KW-0694">RNA-binding</keyword>
<comment type="cofactor">
    <cofactor evidence="2">
        <name>Mg(2+)</name>
        <dbReference type="ChEBI" id="CHEBI:18420"/>
    </cofactor>
</comment>
<dbReference type="GO" id="GO:0005634">
    <property type="term" value="C:nucleus"/>
    <property type="evidence" value="ECO:0007669"/>
    <property type="project" value="TreeGrafter"/>
</dbReference>
<dbReference type="InterPro" id="IPR005034">
    <property type="entry name" value="Dicer_dimerisation"/>
</dbReference>
<dbReference type="GO" id="GO:0005737">
    <property type="term" value="C:cytoplasm"/>
    <property type="evidence" value="ECO:0007669"/>
    <property type="project" value="TreeGrafter"/>
</dbReference>
<feature type="domain" description="Helicase ATP-binding" evidence="21">
    <location>
        <begin position="157"/>
        <end position="338"/>
    </location>
</feature>
<dbReference type="InterPro" id="IPR014001">
    <property type="entry name" value="Helicase_ATP-bd"/>
</dbReference>
<evidence type="ECO:0000256" key="11">
    <source>
        <dbReference type="ARBA" id="ARBA00022840"/>
    </source>
</evidence>
<dbReference type="SMART" id="SM00487">
    <property type="entry name" value="DEXDc"/>
    <property type="match status" value="1"/>
</dbReference>
<proteinExistence type="inferred from homology"/>
<dbReference type="InterPro" id="IPR001650">
    <property type="entry name" value="Helicase_C-like"/>
</dbReference>
<feature type="domain" description="Helicase C-terminal" evidence="22">
    <location>
        <begin position="478"/>
        <end position="676"/>
    </location>
</feature>
<dbReference type="SUPFAM" id="SSF69065">
    <property type="entry name" value="RNase III domain-like"/>
    <property type="match status" value="2"/>
</dbReference>
<dbReference type="PROSITE" id="PS51194">
    <property type="entry name" value="HELICASE_CTER"/>
    <property type="match status" value="1"/>
</dbReference>
<evidence type="ECO:0000256" key="12">
    <source>
        <dbReference type="ARBA" id="ARBA00022842"/>
    </source>
</evidence>
<comment type="similarity">
    <text evidence="16 17">Belongs to the helicase family. Dicer subfamily.</text>
</comment>
<feature type="compositionally biased region" description="Polar residues" evidence="18">
    <location>
        <begin position="28"/>
        <end position="43"/>
    </location>
</feature>
<dbReference type="PROSITE" id="PS51192">
    <property type="entry name" value="HELICASE_ATP_BIND_1"/>
    <property type="match status" value="1"/>
</dbReference>
<feature type="domain" description="RNase III" evidence="19">
    <location>
        <begin position="1272"/>
        <end position="1429"/>
    </location>
</feature>
<dbReference type="GO" id="GO:0004525">
    <property type="term" value="F:ribonuclease III activity"/>
    <property type="evidence" value="ECO:0007669"/>
    <property type="project" value="InterPro"/>
</dbReference>
<evidence type="ECO:0000256" key="15">
    <source>
        <dbReference type="ARBA" id="ARBA00023211"/>
    </source>
</evidence>
<evidence type="ECO:0000256" key="2">
    <source>
        <dbReference type="ARBA" id="ARBA00001946"/>
    </source>
</evidence>
<evidence type="ECO:0000256" key="18">
    <source>
        <dbReference type="SAM" id="MobiDB-lite"/>
    </source>
</evidence>
<dbReference type="PROSITE" id="PS50142">
    <property type="entry name" value="RNASE_3_2"/>
    <property type="match status" value="2"/>
</dbReference>
<keyword evidence="15" id="KW-0464">Manganese</keyword>
<reference evidence="24" key="1">
    <citation type="submission" date="2021-04" db="EMBL/GenBank/DDBJ databases">
        <title>Draft genome of Fusarium avenaceum strain F156N33, isolated from an atmospheric sample in Virginia.</title>
        <authorList>
            <person name="Yang S."/>
            <person name="Vinatzer B.A."/>
            <person name="Coleman J."/>
        </authorList>
    </citation>
    <scope>NUCLEOTIDE SEQUENCE</scope>
    <source>
        <strain evidence="24">F156N33</strain>
    </source>
</reference>
<comment type="cofactor">
    <cofactor evidence="1">
        <name>Mn(2+)</name>
        <dbReference type="ChEBI" id="CHEBI:29035"/>
    </cofactor>
</comment>
<dbReference type="InterPro" id="IPR056755">
    <property type="entry name" value="DSRM_2"/>
</dbReference>
<dbReference type="Proteomes" id="UP000782241">
    <property type="component" value="Unassembled WGS sequence"/>
</dbReference>
<dbReference type="Pfam" id="PF04851">
    <property type="entry name" value="ResIII"/>
    <property type="match status" value="1"/>
</dbReference>
<dbReference type="CDD" id="cd00593">
    <property type="entry name" value="RIBOc"/>
    <property type="match status" value="2"/>
</dbReference>
<dbReference type="Pfam" id="PF24995">
    <property type="entry name" value="DSRM_2"/>
    <property type="match status" value="1"/>
</dbReference>
<keyword evidence="9" id="KW-0347">Helicase</keyword>
<comment type="caution">
    <text evidence="24">The sequence shown here is derived from an EMBL/GenBank/DDBJ whole genome shotgun (WGS) entry which is preliminary data.</text>
</comment>
<evidence type="ECO:0000256" key="5">
    <source>
        <dbReference type="ARBA" id="ARBA00022723"/>
    </source>
</evidence>
<keyword evidence="10" id="KW-0862">Zinc</keyword>
<feature type="region of interest" description="Disordered" evidence="18">
    <location>
        <begin position="956"/>
        <end position="975"/>
    </location>
</feature>
<dbReference type="GO" id="GO:0030422">
    <property type="term" value="P:siRNA processing"/>
    <property type="evidence" value="ECO:0007669"/>
    <property type="project" value="TreeGrafter"/>
</dbReference>
<dbReference type="GO" id="GO:0003677">
    <property type="term" value="F:DNA binding"/>
    <property type="evidence" value="ECO:0007669"/>
    <property type="project" value="InterPro"/>
</dbReference>
<dbReference type="GO" id="GO:0046872">
    <property type="term" value="F:metal ion binding"/>
    <property type="evidence" value="ECO:0007669"/>
    <property type="project" value="UniProtKB-KW"/>
</dbReference>
<keyword evidence="11" id="KW-0067">ATP-binding</keyword>
<dbReference type="SMART" id="SM00535">
    <property type="entry name" value="RIBOc"/>
    <property type="match status" value="2"/>
</dbReference>
<dbReference type="Gene3D" id="3.30.160.380">
    <property type="entry name" value="Dicer dimerisation domain"/>
    <property type="match status" value="1"/>
</dbReference>
<dbReference type="SMART" id="SM00490">
    <property type="entry name" value="HELICc"/>
    <property type="match status" value="1"/>
</dbReference>
<dbReference type="InterPro" id="IPR000999">
    <property type="entry name" value="RNase_III_dom"/>
</dbReference>
<keyword evidence="8" id="KW-0378">Hydrolase</keyword>
<dbReference type="InterPro" id="IPR003100">
    <property type="entry name" value="PAZ_dom"/>
</dbReference>
<dbReference type="PROSITE" id="PS50821">
    <property type="entry name" value="PAZ"/>
    <property type="match status" value="1"/>
</dbReference>
<keyword evidence="25" id="KW-1185">Reference proteome</keyword>
<feature type="domain" description="RNase III" evidence="19">
    <location>
        <begin position="1076"/>
        <end position="1222"/>
    </location>
</feature>
<dbReference type="CDD" id="cd18034">
    <property type="entry name" value="DEXHc_dicer"/>
    <property type="match status" value="1"/>
</dbReference>
<sequence>MAGFDQHYDFTLSIQHPDMASEDGDILPTSQASMPGQTSSQEHGPSDEQPSDSHGELPTDTANEEPAGADEPEYIDTDDEDDRYGLVVHPSKPRKISEKKLRDHAVLQAYIEKTQNEVAKSSVSTFSDPDKQSLAQLIHLSESRKIIATPREYQLELFERAKEKNVIVVLPTGSGKTLISALLLRHHLEQEMESRALGSPKKVAFFLVEKVALCVQQHTVLSCNLGDYPVAQFIGDTTGIVKTKEYWDTQFSENMVIVCTAQIILDCLNNGFITMSQINLLVFDEAHHAKKEHPYARIMRLHYYCHKGERPRILGMTASPVDSHTIDVRVTALELERALDCEIATVSDEVLAESMARQKQVEETVEYKTLDSPEDTKTPLWDSILKQISRNELFKASLDFTKECSSVLGPWCADRYWQLSITEVETERLENRTGDTFSGDKTVTRSDKATEAVRRVREIVEDHQFGTIEPGSNGLSSKVKSLHEILLHAFTMDDTKRCIVFVEKRSVASLLSDLYNQTSMRIPGMNASYMVGGQSGRLAFGRMSFRDQVLTLQKFKQGDINCLFATQVAEEGIDVPDCDLIIRFDLYKSVIQYVQSKGRARQAHSRYITMLEKDNMRDLRSLRQATRDAMALRKFCQALPPDRKLQDDSFDEMLEIQNELIQQQVYEIPSTGARLTFASSLEILTRFASRLEDCDKVEYHVQRTGTMYQADVSLPLSSPVNFETGRPQRSKLLAKCSAAFEACKKLIKGKYLDGNLQPIFTKKVHHMRNARLAISSNKKSEYNMRLRPDIWAERGEWTEFFATTMTLDSTSALAENLTECSIILLSRKQLPDLPQIPLFFGNGRSSIARLTSSKDSFHVNSEEADGLAKFTLRVFADVFSKEYEATCDQFPYLLAPVNPESSDSDILRSHIDWDTVDFVKNHENFDWENAPEEFFMDKLVTDQYDGGRKLIIKGIDKTKKPSDPTPEGVPESRSRAYRTVEPTIKEYSNSLYQKSRLRVKWREDQPVVKAELLPLRRNLLDEFQVDEEIGKNCFIILEPLKVSPLPIGVVYMALTFPAIIHRADSALVTLDACDLLGICLSPELALEAMTKDSDNTDEHGKQQINFQAGMSRNYERLEFLGDCFLKMATTISIYTVQPKGDECHYHVERMILITNQTLFNNAVDCKLQEYIRSKSFDRRTWYPDLPLKKGKAPKTTVQHSLADKTIADVCEALIGASYLMGEEDSMDLAVRAVTRMVRSKNHKMEVFSDYFASYNAPAWQIADANRKQRDLAQKIADITGYVFKHPPLVQSAFKHPSIQGGGIPNYQRLEFLGDSLLDMAIVDYLYRNFPRADPQWLSEHKQAMASNQFLGCLCIKLGLYKSLQTGRQFDRNISSYVSELAVAEEEAREEAEAEGVPIRMDSWVRVTTPPKIYADSIEALVGAMFVDSEYDYTVVKTFFTKFIKPYFEDMTLYDTFANKHPVTFLSKKMKKEIGCVNWRMSSEAVPCRAELGMYALKENDIVAVVMVHQKVITSHTSKSGRYGKMHAAKLALEVLKRFGDDYAAAKRFLGCDCEVGTEGLVEIDHGTAI</sequence>
<dbReference type="InterPro" id="IPR038248">
    <property type="entry name" value="Dicer_dimer_sf"/>
</dbReference>
<evidence type="ECO:0000256" key="4">
    <source>
        <dbReference type="ARBA" id="ARBA00022721"/>
    </source>
</evidence>
<dbReference type="GO" id="GO:0004386">
    <property type="term" value="F:helicase activity"/>
    <property type="evidence" value="ECO:0007669"/>
    <property type="project" value="UniProtKB-KW"/>
</dbReference>
<evidence type="ECO:0000259" key="22">
    <source>
        <dbReference type="PROSITE" id="PS51194"/>
    </source>
</evidence>
<gene>
    <name evidence="24" type="ORF">KAF25_009508</name>
</gene>
<feature type="compositionally biased region" description="Acidic residues" evidence="18">
    <location>
        <begin position="67"/>
        <end position="82"/>
    </location>
</feature>
<accession>A0A9P7KWV3</accession>
<protein>
    <recommendedName>
        <fullName evidence="3">Dicer-like protein 1</fullName>
    </recommendedName>
</protein>
<keyword evidence="14" id="KW-0051">Antiviral defense</keyword>
<dbReference type="Pfam" id="PF00636">
    <property type="entry name" value="Ribonuclease_3"/>
    <property type="match status" value="2"/>
</dbReference>
<dbReference type="PROSITE" id="PS51327">
    <property type="entry name" value="DICER_DSRBF"/>
    <property type="match status" value="1"/>
</dbReference>
<evidence type="ECO:0000256" key="6">
    <source>
        <dbReference type="ARBA" id="ARBA00022737"/>
    </source>
</evidence>
<keyword evidence="12" id="KW-0460">Magnesium</keyword>
<dbReference type="PANTHER" id="PTHR14950">
    <property type="entry name" value="DICER-RELATED"/>
    <property type="match status" value="1"/>
</dbReference>
<dbReference type="GO" id="GO:0005524">
    <property type="term" value="F:ATP binding"/>
    <property type="evidence" value="ECO:0007669"/>
    <property type="project" value="UniProtKB-KW"/>
</dbReference>
<evidence type="ECO:0000259" key="23">
    <source>
        <dbReference type="PROSITE" id="PS51327"/>
    </source>
</evidence>
<dbReference type="GO" id="GO:0003723">
    <property type="term" value="F:RNA binding"/>
    <property type="evidence" value="ECO:0007669"/>
    <property type="project" value="UniProtKB-UniRule"/>
</dbReference>
<evidence type="ECO:0000259" key="20">
    <source>
        <dbReference type="PROSITE" id="PS50821"/>
    </source>
</evidence>
<dbReference type="EMBL" id="JAGPUO010000001">
    <property type="protein sequence ID" value="KAG5665383.1"/>
    <property type="molecule type" value="Genomic_DNA"/>
</dbReference>
<evidence type="ECO:0000313" key="24">
    <source>
        <dbReference type="EMBL" id="KAG5665383.1"/>
    </source>
</evidence>
<evidence type="ECO:0000256" key="13">
    <source>
        <dbReference type="ARBA" id="ARBA00022884"/>
    </source>
</evidence>
<evidence type="ECO:0000259" key="21">
    <source>
        <dbReference type="PROSITE" id="PS51192"/>
    </source>
</evidence>